<dbReference type="Proteomes" id="UP000588158">
    <property type="component" value="Unassembled WGS sequence"/>
</dbReference>
<dbReference type="Gene3D" id="3.20.20.300">
    <property type="entry name" value="Glycoside hydrolase, family 3, N-terminal domain"/>
    <property type="match status" value="1"/>
</dbReference>
<evidence type="ECO:0000313" key="10">
    <source>
        <dbReference type="Proteomes" id="UP000588158"/>
    </source>
</evidence>
<dbReference type="InterPro" id="IPR036962">
    <property type="entry name" value="Glyco_hydro_3_N_sf"/>
</dbReference>
<feature type="compositionally biased region" description="Low complexity" evidence="6">
    <location>
        <begin position="45"/>
        <end position="58"/>
    </location>
</feature>
<evidence type="ECO:0000256" key="4">
    <source>
        <dbReference type="ARBA" id="ARBA00022801"/>
    </source>
</evidence>
<comment type="similarity">
    <text evidence="2">Belongs to the glycosyl hydrolase 3 family.</text>
</comment>
<dbReference type="GO" id="GO:0005975">
    <property type="term" value="P:carbohydrate metabolic process"/>
    <property type="evidence" value="ECO:0007669"/>
    <property type="project" value="InterPro"/>
</dbReference>
<dbReference type="InterPro" id="IPR017853">
    <property type="entry name" value="GH"/>
</dbReference>
<keyword evidence="4 9" id="KW-0378">Hydrolase</keyword>
<dbReference type="PROSITE" id="PS51257">
    <property type="entry name" value="PROKAR_LIPOPROTEIN"/>
    <property type="match status" value="1"/>
</dbReference>
<feature type="chain" id="PRO_5032887010" description="beta-N-acetylhexosaminidase" evidence="7">
    <location>
        <begin position="20"/>
        <end position="405"/>
    </location>
</feature>
<keyword evidence="10" id="KW-1185">Reference proteome</keyword>
<gene>
    <name evidence="9" type="ORF">HNR70_002076</name>
</gene>
<evidence type="ECO:0000256" key="5">
    <source>
        <dbReference type="ARBA" id="ARBA00023295"/>
    </source>
</evidence>
<dbReference type="InterPro" id="IPR050226">
    <property type="entry name" value="NagZ_Beta-hexosaminidase"/>
</dbReference>
<evidence type="ECO:0000256" key="2">
    <source>
        <dbReference type="ARBA" id="ARBA00005336"/>
    </source>
</evidence>
<evidence type="ECO:0000256" key="3">
    <source>
        <dbReference type="ARBA" id="ARBA00012663"/>
    </source>
</evidence>
<dbReference type="GO" id="GO:0004563">
    <property type="term" value="F:beta-N-acetylhexosaminidase activity"/>
    <property type="evidence" value="ECO:0007669"/>
    <property type="project" value="UniProtKB-EC"/>
</dbReference>
<dbReference type="SUPFAM" id="SSF51445">
    <property type="entry name" value="(Trans)glycosidases"/>
    <property type="match status" value="1"/>
</dbReference>
<evidence type="ECO:0000313" key="9">
    <source>
        <dbReference type="EMBL" id="MBB5832263.1"/>
    </source>
</evidence>
<reference evidence="9 10" key="1">
    <citation type="submission" date="2020-08" db="EMBL/GenBank/DDBJ databases">
        <title>Sequencing the genomes of 1000 actinobacteria strains.</title>
        <authorList>
            <person name="Klenk H.-P."/>
        </authorList>
    </citation>
    <scope>NUCLEOTIDE SEQUENCE [LARGE SCALE GENOMIC DNA]</scope>
    <source>
        <strain evidence="9 10">DSM 28796</strain>
    </source>
</reference>
<feature type="region of interest" description="Disordered" evidence="6">
    <location>
        <begin position="18"/>
        <end position="64"/>
    </location>
</feature>
<comment type="caution">
    <text evidence="9">The sequence shown here is derived from an EMBL/GenBank/DDBJ whole genome shotgun (WGS) entry which is preliminary data.</text>
</comment>
<comment type="catalytic activity">
    <reaction evidence="1">
        <text>Hydrolysis of terminal non-reducing N-acetyl-D-hexosamine residues in N-acetyl-beta-D-hexosaminides.</text>
        <dbReference type="EC" id="3.2.1.52"/>
    </reaction>
</comment>
<evidence type="ECO:0000256" key="1">
    <source>
        <dbReference type="ARBA" id="ARBA00001231"/>
    </source>
</evidence>
<dbReference type="InterPro" id="IPR001764">
    <property type="entry name" value="Glyco_hydro_3_N"/>
</dbReference>
<keyword evidence="7" id="KW-0732">Signal</keyword>
<proteinExistence type="inferred from homology"/>
<name>A0A841AE84_9MICO</name>
<feature type="signal peptide" evidence="7">
    <location>
        <begin position="1"/>
        <end position="19"/>
    </location>
</feature>
<dbReference type="EC" id="3.2.1.52" evidence="3"/>
<accession>A0A841AE84</accession>
<dbReference type="GO" id="GO:0009254">
    <property type="term" value="P:peptidoglycan turnover"/>
    <property type="evidence" value="ECO:0007669"/>
    <property type="project" value="TreeGrafter"/>
</dbReference>
<keyword evidence="5 9" id="KW-0326">Glycosidase</keyword>
<dbReference type="Pfam" id="PF00933">
    <property type="entry name" value="Glyco_hydro_3"/>
    <property type="match status" value="1"/>
</dbReference>
<evidence type="ECO:0000259" key="8">
    <source>
        <dbReference type="Pfam" id="PF00933"/>
    </source>
</evidence>
<sequence length="405" mass="41165">MRRRHLLALAPAAALAACSADGTGDGPDGPSASDGGSSDGGASSGAGTPTGEATTTPETTPPPTAAEMLLEDLTPREIAGQLVLVGIQAGSEIPPEVITEDHAGGIFLLQVWESAEEVDRTVADAAAMSRPDLPPLVAVDQEGGQVRMLRGDAARRTASAEELGAEGLEAVAAAYTSIGEDLAARGIQVALSPVADVVDPDLGNANEPVGTLDRGFGTDPEAVGDCVAAAVEALGEQGIGATLKHFPGLGRVEQNTDFSAEGIEDDITGPDDPFLGAFRAGIEAGAQLVMMSSAIYPRIEPEVPAMFSAAAVQDLLRGSLGFEGLVVTDDIGAAKAVQDVPVAERATRLLAAGGDAVLTADPSLIAQLVDAIEEWAAASPEQEQRVRESAGRMLALKEQLGLLEG</sequence>
<dbReference type="PANTHER" id="PTHR30480:SF13">
    <property type="entry name" value="BETA-HEXOSAMINIDASE"/>
    <property type="match status" value="1"/>
</dbReference>
<feature type="compositionally biased region" description="Low complexity" evidence="6">
    <location>
        <begin position="18"/>
        <end position="36"/>
    </location>
</feature>
<dbReference type="PANTHER" id="PTHR30480">
    <property type="entry name" value="BETA-HEXOSAMINIDASE-RELATED"/>
    <property type="match status" value="1"/>
</dbReference>
<evidence type="ECO:0000256" key="7">
    <source>
        <dbReference type="SAM" id="SignalP"/>
    </source>
</evidence>
<dbReference type="RefSeq" id="WP_184325615.1">
    <property type="nucleotide sequence ID" value="NZ_JACHLZ010000001.1"/>
</dbReference>
<evidence type="ECO:0000256" key="6">
    <source>
        <dbReference type="SAM" id="MobiDB-lite"/>
    </source>
</evidence>
<feature type="domain" description="Glycoside hydrolase family 3 N-terminal" evidence="8">
    <location>
        <begin position="78"/>
        <end position="395"/>
    </location>
</feature>
<dbReference type="AlphaFoldDB" id="A0A841AE84"/>
<dbReference type="EMBL" id="JACHLZ010000001">
    <property type="protein sequence ID" value="MBB5832263.1"/>
    <property type="molecule type" value="Genomic_DNA"/>
</dbReference>
<organism evidence="9 10">
    <name type="scientific">Brachybacterium aquaticum</name>
    <dbReference type="NCBI Taxonomy" id="1432564"/>
    <lineage>
        <taxon>Bacteria</taxon>
        <taxon>Bacillati</taxon>
        <taxon>Actinomycetota</taxon>
        <taxon>Actinomycetes</taxon>
        <taxon>Micrococcales</taxon>
        <taxon>Dermabacteraceae</taxon>
        <taxon>Brachybacterium</taxon>
    </lineage>
</organism>
<protein>
    <recommendedName>
        <fullName evidence="3">beta-N-acetylhexosaminidase</fullName>
        <ecNumber evidence="3">3.2.1.52</ecNumber>
    </recommendedName>
</protein>